<reference evidence="3" key="1">
    <citation type="journal article" date="2017" name="Nat. Ecol. Evol.">
        <title>Genome expansion and lineage-specific genetic innovations in the forest pathogenic fungi Armillaria.</title>
        <authorList>
            <person name="Sipos G."/>
            <person name="Prasanna A.N."/>
            <person name="Walter M.C."/>
            <person name="O'Connor E."/>
            <person name="Balint B."/>
            <person name="Krizsan K."/>
            <person name="Kiss B."/>
            <person name="Hess J."/>
            <person name="Varga T."/>
            <person name="Slot J."/>
            <person name="Riley R."/>
            <person name="Boka B."/>
            <person name="Rigling D."/>
            <person name="Barry K."/>
            <person name="Lee J."/>
            <person name="Mihaltcheva S."/>
            <person name="LaButti K."/>
            <person name="Lipzen A."/>
            <person name="Waldron R."/>
            <person name="Moloney N.M."/>
            <person name="Sperisen C."/>
            <person name="Kredics L."/>
            <person name="Vagvoelgyi C."/>
            <person name="Patrignani A."/>
            <person name="Fitzpatrick D."/>
            <person name="Nagy I."/>
            <person name="Doyle S."/>
            <person name="Anderson J.B."/>
            <person name="Grigoriev I.V."/>
            <person name="Gueldener U."/>
            <person name="Muensterkoetter M."/>
            <person name="Nagy L.G."/>
        </authorList>
    </citation>
    <scope>NUCLEOTIDE SEQUENCE [LARGE SCALE GENOMIC DNA]</scope>
    <source>
        <strain evidence="3">Ar21-2</strain>
    </source>
</reference>
<dbReference type="STRING" id="47427.A0A2H3D4I7"/>
<dbReference type="InParanoid" id="A0A2H3D4I7"/>
<dbReference type="OrthoDB" id="2289918at2759"/>
<dbReference type="InterPro" id="IPR028020">
    <property type="entry name" value="ASX_DEUBAD_dom"/>
</dbReference>
<accession>A0A2H3D4I7</accession>
<sequence>MYDLKHHQLQAIPIYSHSFEMIFNAETWSLLSEDSQAVLLTLLPPTAFSGYQQSIDASHPRKDASSPLLLLSGTLDPSVFTDAHFLFAMHTFQDHIFSGWASDIHTAKVEKSKQGICNGTLSALYKDKGWDNQNRNDAQWLTLPKSSAHAGLATEVKLMDLVHNVIIQVKDLILYKQNFMNGNIVIKKDAHHLPAVLLGHVPGNPDDSIWSITITSLSMLETALLDIDGWIEQGKRPNGNAWKSFTLWQWKDSNEELISLNERGGRESHGTLFYIRGCFYYDQ</sequence>
<evidence type="ECO:0000259" key="1">
    <source>
        <dbReference type="Pfam" id="PF13919"/>
    </source>
</evidence>
<dbReference type="AlphaFoldDB" id="A0A2H3D4I7"/>
<dbReference type="EMBL" id="KZ293708">
    <property type="protein sequence ID" value="PBK83233.1"/>
    <property type="molecule type" value="Genomic_DNA"/>
</dbReference>
<proteinExistence type="predicted"/>
<gene>
    <name evidence="2" type="ORF">ARMGADRAFT_1137454</name>
</gene>
<keyword evidence="3" id="KW-1185">Reference proteome</keyword>
<feature type="domain" description="ASX DEUBAD" evidence="1">
    <location>
        <begin position="20"/>
        <end position="114"/>
    </location>
</feature>
<organism evidence="2 3">
    <name type="scientific">Armillaria gallica</name>
    <name type="common">Bulbous honey fungus</name>
    <name type="synonym">Armillaria bulbosa</name>
    <dbReference type="NCBI Taxonomy" id="47427"/>
    <lineage>
        <taxon>Eukaryota</taxon>
        <taxon>Fungi</taxon>
        <taxon>Dikarya</taxon>
        <taxon>Basidiomycota</taxon>
        <taxon>Agaricomycotina</taxon>
        <taxon>Agaricomycetes</taxon>
        <taxon>Agaricomycetidae</taxon>
        <taxon>Agaricales</taxon>
        <taxon>Marasmiineae</taxon>
        <taxon>Physalacriaceae</taxon>
        <taxon>Armillaria</taxon>
    </lineage>
</organism>
<dbReference type="Proteomes" id="UP000217790">
    <property type="component" value="Unassembled WGS sequence"/>
</dbReference>
<evidence type="ECO:0000313" key="2">
    <source>
        <dbReference type="EMBL" id="PBK83233.1"/>
    </source>
</evidence>
<evidence type="ECO:0000313" key="3">
    <source>
        <dbReference type="Proteomes" id="UP000217790"/>
    </source>
</evidence>
<dbReference type="Pfam" id="PF13919">
    <property type="entry name" value="ASXH"/>
    <property type="match status" value="1"/>
</dbReference>
<protein>
    <recommendedName>
        <fullName evidence="1">ASX DEUBAD domain-containing protein</fullName>
    </recommendedName>
</protein>
<name>A0A2H3D4I7_ARMGA</name>